<keyword evidence="2" id="KW-1185">Reference proteome</keyword>
<accession>A0ABD1GUU8</accession>
<comment type="caution">
    <text evidence="1">The sequence shown here is derived from an EMBL/GenBank/DDBJ whole genome shotgun (WGS) entry which is preliminary data.</text>
</comment>
<reference evidence="1 2" key="1">
    <citation type="submission" date="2024-06" db="EMBL/GenBank/DDBJ databases">
        <title>A chromosome level genome sequence of Diviner's sage (Salvia divinorum).</title>
        <authorList>
            <person name="Ford S.A."/>
            <person name="Ro D.-K."/>
            <person name="Ness R.W."/>
            <person name="Phillips M.A."/>
        </authorList>
    </citation>
    <scope>NUCLEOTIDE SEQUENCE [LARGE SCALE GENOMIC DNA]</scope>
    <source>
        <strain evidence="1">SAF-2024a</strain>
        <tissue evidence="1">Leaf</tissue>
    </source>
</reference>
<dbReference type="EMBL" id="JBEAFC010000007">
    <property type="protein sequence ID" value="KAL1547757.1"/>
    <property type="molecule type" value="Genomic_DNA"/>
</dbReference>
<evidence type="ECO:0000313" key="1">
    <source>
        <dbReference type="EMBL" id="KAL1547757.1"/>
    </source>
</evidence>
<protein>
    <submittedName>
        <fullName evidence="1">Uncharacterized protein</fullName>
    </submittedName>
</protein>
<name>A0ABD1GUU8_SALDI</name>
<dbReference type="AlphaFoldDB" id="A0ABD1GUU8"/>
<organism evidence="1 2">
    <name type="scientific">Salvia divinorum</name>
    <name type="common">Maria pastora</name>
    <name type="synonym">Diviner's sage</name>
    <dbReference type="NCBI Taxonomy" id="28513"/>
    <lineage>
        <taxon>Eukaryota</taxon>
        <taxon>Viridiplantae</taxon>
        <taxon>Streptophyta</taxon>
        <taxon>Embryophyta</taxon>
        <taxon>Tracheophyta</taxon>
        <taxon>Spermatophyta</taxon>
        <taxon>Magnoliopsida</taxon>
        <taxon>eudicotyledons</taxon>
        <taxon>Gunneridae</taxon>
        <taxon>Pentapetalae</taxon>
        <taxon>asterids</taxon>
        <taxon>lamiids</taxon>
        <taxon>Lamiales</taxon>
        <taxon>Lamiaceae</taxon>
        <taxon>Nepetoideae</taxon>
        <taxon>Mentheae</taxon>
        <taxon>Salviinae</taxon>
        <taxon>Salvia</taxon>
        <taxon>Salvia subgen. Calosphace</taxon>
    </lineage>
</organism>
<evidence type="ECO:0000313" key="2">
    <source>
        <dbReference type="Proteomes" id="UP001567538"/>
    </source>
</evidence>
<gene>
    <name evidence="1" type="ORF">AAHA92_16075</name>
</gene>
<proteinExistence type="predicted"/>
<dbReference type="Proteomes" id="UP001567538">
    <property type="component" value="Unassembled WGS sequence"/>
</dbReference>
<sequence length="74" mass="8071">MSSLHQLVFMQLIVLLAYFMCLLLTTVIQATLGSVKLCLQELIFAGRTFGLDTSYACTGPSQLFPLLAMGICIP</sequence>